<evidence type="ECO:0000256" key="1">
    <source>
        <dbReference type="SAM" id="Coils"/>
    </source>
</evidence>
<dbReference type="Gene3D" id="4.10.430.10">
    <property type="entry name" value="Histone-like protein H-NS, C-terminal domain"/>
    <property type="match status" value="1"/>
</dbReference>
<evidence type="ECO:0000259" key="2">
    <source>
        <dbReference type="SMART" id="SM00528"/>
    </source>
</evidence>
<dbReference type="SMART" id="SM00528">
    <property type="entry name" value="HNS"/>
    <property type="match status" value="1"/>
</dbReference>
<keyword evidence="1" id="KW-0175">Coiled coil</keyword>
<evidence type="ECO:0000313" key="4">
    <source>
        <dbReference type="Proteomes" id="UP000503440"/>
    </source>
</evidence>
<keyword evidence="3" id="KW-0614">Plasmid</keyword>
<evidence type="ECO:0000313" key="3">
    <source>
        <dbReference type="EMBL" id="QIC71782.1"/>
    </source>
</evidence>
<feature type="domain" description="DNA-binding protein H-NS-like C-terminal" evidence="2">
    <location>
        <begin position="78"/>
        <end position="128"/>
    </location>
</feature>
<accession>A0A6C0Y7D2</accession>
<dbReference type="InterPro" id="IPR027444">
    <property type="entry name" value="H-NS_C_dom"/>
</dbReference>
<dbReference type="EMBL" id="CP044456">
    <property type="protein sequence ID" value="QIC71782.1"/>
    <property type="molecule type" value="Genomic_DNA"/>
</dbReference>
<feature type="coiled-coil region" evidence="1">
    <location>
        <begin position="19"/>
        <end position="80"/>
    </location>
</feature>
<reference evidence="3 4" key="1">
    <citation type="submission" date="2019-09" db="EMBL/GenBank/DDBJ databases">
        <title>Non-baumannii Acinetobacter spp. carrying blaNDM-1 isolated in China.</title>
        <authorList>
            <person name="Cui C."/>
            <person name="Chen C."/>
            <person name="Sun J."/>
            <person name="Liu Y."/>
        </authorList>
    </citation>
    <scope>NUCLEOTIDE SEQUENCE [LARGE SCALE GENOMIC DNA]</scope>
    <source>
        <strain evidence="3 4">B18</strain>
        <plasmid evidence="4">pb18-1</plasmid>
    </source>
</reference>
<name>A0A6C0Y7D2_9GAMM</name>
<protein>
    <submittedName>
        <fullName evidence="3">H-NS histone family protein</fullName>
    </submittedName>
</protein>
<dbReference type="AlphaFoldDB" id="A0A6C0Y7D2"/>
<sequence>MSNLKETKAEDIDLSNLTVEQLKDMQHQIEIELQNKEREEVIGLYEVMESQAQALGFENLEALRAKYDEYIAEKKKSSKRRTPVVPVYRNKANEKETWTGRGKPPRWLNNIAQERGVDVSTILEEFRI</sequence>
<geneLocation type="plasmid" evidence="4">
    <name>pb18-1</name>
</geneLocation>
<dbReference type="Proteomes" id="UP000503440">
    <property type="component" value="Plasmid pB18-1"/>
</dbReference>
<dbReference type="Pfam" id="PF00816">
    <property type="entry name" value="Histone_HNS"/>
    <property type="match status" value="1"/>
</dbReference>
<dbReference type="SUPFAM" id="SSF81273">
    <property type="entry name" value="H-NS histone-like proteins"/>
    <property type="match status" value="1"/>
</dbReference>
<dbReference type="GO" id="GO:0003677">
    <property type="term" value="F:DNA binding"/>
    <property type="evidence" value="ECO:0007669"/>
    <property type="project" value="InterPro"/>
</dbReference>
<proteinExistence type="predicted"/>
<organism evidence="3 4">
    <name type="scientific">Acinetobacter indicus</name>
    <dbReference type="NCBI Taxonomy" id="756892"/>
    <lineage>
        <taxon>Bacteria</taxon>
        <taxon>Pseudomonadati</taxon>
        <taxon>Pseudomonadota</taxon>
        <taxon>Gammaproteobacteria</taxon>
        <taxon>Moraxellales</taxon>
        <taxon>Moraxellaceae</taxon>
        <taxon>Acinetobacter</taxon>
    </lineage>
</organism>
<dbReference type="InterPro" id="IPR037150">
    <property type="entry name" value="H-NS_C_dom_sf"/>
</dbReference>
<dbReference type="RefSeq" id="WP_163146442.1">
    <property type="nucleotide sequence ID" value="NZ_CP044456.1"/>
</dbReference>
<gene>
    <name evidence="3" type="ORF">FSC09_15430</name>
</gene>